<dbReference type="InterPro" id="IPR015943">
    <property type="entry name" value="WD40/YVTN_repeat-like_dom_sf"/>
</dbReference>
<gene>
    <name evidence="2" type="ORF">METZ01_LOCUS391578</name>
</gene>
<accession>A0A382UWV6</accession>
<feature type="non-terminal residue" evidence="2">
    <location>
        <position position="194"/>
    </location>
</feature>
<dbReference type="InterPro" id="IPR002372">
    <property type="entry name" value="PQQ_rpt_dom"/>
</dbReference>
<dbReference type="Gene3D" id="2.130.10.10">
    <property type="entry name" value="YVTN repeat-like/Quinoprotein amine dehydrogenase"/>
    <property type="match status" value="1"/>
</dbReference>
<proteinExistence type="predicted"/>
<evidence type="ECO:0000259" key="1">
    <source>
        <dbReference type="Pfam" id="PF13360"/>
    </source>
</evidence>
<dbReference type="InterPro" id="IPR011047">
    <property type="entry name" value="Quinoprotein_ADH-like_sf"/>
</dbReference>
<protein>
    <recommendedName>
        <fullName evidence="1">Pyrrolo-quinoline quinone repeat domain-containing protein</fullName>
    </recommendedName>
</protein>
<sequence>MKAISPFSLLTLIIVYSSIAGDWPQWRGDNRDGVIQGEKPLANLPAKPQTLWQVPVGKGQGGLVIAGGKIVMLHETVIKGRPMETAVVIDARNGKTLWEKPYAESWQYGNVYGPGPRVAPMIDGNLIFAQGVTGVLACLSLADGKLLWSKSYKKDFGAKWFGGNAPGSGGTAASRHGNNGPPVTDDKYIYAPAG</sequence>
<dbReference type="PANTHER" id="PTHR34512:SF30">
    <property type="entry name" value="OUTER MEMBRANE PROTEIN ASSEMBLY FACTOR BAMB"/>
    <property type="match status" value="1"/>
</dbReference>
<dbReference type="Pfam" id="PF13360">
    <property type="entry name" value="PQQ_2"/>
    <property type="match status" value="1"/>
</dbReference>
<dbReference type="SUPFAM" id="SSF50998">
    <property type="entry name" value="Quinoprotein alcohol dehydrogenase-like"/>
    <property type="match status" value="1"/>
</dbReference>
<dbReference type="EMBL" id="UINC01147410">
    <property type="protein sequence ID" value="SVD38724.1"/>
    <property type="molecule type" value="Genomic_DNA"/>
</dbReference>
<reference evidence="2" key="1">
    <citation type="submission" date="2018-05" db="EMBL/GenBank/DDBJ databases">
        <authorList>
            <person name="Lanie J.A."/>
            <person name="Ng W.-L."/>
            <person name="Kazmierczak K.M."/>
            <person name="Andrzejewski T.M."/>
            <person name="Davidsen T.M."/>
            <person name="Wayne K.J."/>
            <person name="Tettelin H."/>
            <person name="Glass J.I."/>
            <person name="Rusch D."/>
            <person name="Podicherti R."/>
            <person name="Tsui H.-C.T."/>
            <person name="Winkler M.E."/>
        </authorList>
    </citation>
    <scope>NUCLEOTIDE SEQUENCE</scope>
</reference>
<dbReference type="AlphaFoldDB" id="A0A382UWV6"/>
<feature type="domain" description="Pyrrolo-quinoline quinone repeat" evidence="1">
    <location>
        <begin position="85"/>
        <end position="157"/>
    </location>
</feature>
<dbReference type="PANTHER" id="PTHR34512">
    <property type="entry name" value="CELL SURFACE PROTEIN"/>
    <property type="match status" value="1"/>
</dbReference>
<name>A0A382UWV6_9ZZZZ</name>
<organism evidence="2">
    <name type="scientific">marine metagenome</name>
    <dbReference type="NCBI Taxonomy" id="408172"/>
    <lineage>
        <taxon>unclassified sequences</taxon>
        <taxon>metagenomes</taxon>
        <taxon>ecological metagenomes</taxon>
    </lineage>
</organism>
<evidence type="ECO:0000313" key="2">
    <source>
        <dbReference type="EMBL" id="SVD38724.1"/>
    </source>
</evidence>